<reference evidence="1" key="1">
    <citation type="submission" date="2018-02" db="EMBL/GenBank/DDBJ databases">
        <title>Rhizophora mucronata_Transcriptome.</title>
        <authorList>
            <person name="Meera S.P."/>
            <person name="Sreeshan A."/>
            <person name="Augustine A."/>
        </authorList>
    </citation>
    <scope>NUCLEOTIDE SEQUENCE</scope>
    <source>
        <tissue evidence="1">Leaf</tissue>
    </source>
</reference>
<accession>A0A2P2LAG4</accession>
<dbReference type="AlphaFoldDB" id="A0A2P2LAG4"/>
<dbReference type="EMBL" id="GGEC01034478">
    <property type="protein sequence ID" value="MBX14962.1"/>
    <property type="molecule type" value="Transcribed_RNA"/>
</dbReference>
<organism evidence="1">
    <name type="scientific">Rhizophora mucronata</name>
    <name type="common">Asiatic mangrove</name>
    <dbReference type="NCBI Taxonomy" id="61149"/>
    <lineage>
        <taxon>Eukaryota</taxon>
        <taxon>Viridiplantae</taxon>
        <taxon>Streptophyta</taxon>
        <taxon>Embryophyta</taxon>
        <taxon>Tracheophyta</taxon>
        <taxon>Spermatophyta</taxon>
        <taxon>Magnoliopsida</taxon>
        <taxon>eudicotyledons</taxon>
        <taxon>Gunneridae</taxon>
        <taxon>Pentapetalae</taxon>
        <taxon>rosids</taxon>
        <taxon>fabids</taxon>
        <taxon>Malpighiales</taxon>
        <taxon>Rhizophoraceae</taxon>
        <taxon>Rhizophora</taxon>
    </lineage>
</organism>
<protein>
    <submittedName>
        <fullName evidence="1">Uncharacterized protein LOC8264305 isoform X2</fullName>
    </submittedName>
</protein>
<sequence>METYMACELNTILISSRRTYAICKFNDLEKENNIRIPLLWQIHPTNFCSQLK</sequence>
<evidence type="ECO:0000313" key="1">
    <source>
        <dbReference type="EMBL" id="MBX14962.1"/>
    </source>
</evidence>
<name>A0A2P2LAG4_RHIMU</name>
<proteinExistence type="predicted"/>